<dbReference type="EMBL" id="JAPQKO010000008">
    <property type="protein sequence ID" value="KAJ5151703.1"/>
    <property type="molecule type" value="Genomic_DNA"/>
</dbReference>
<dbReference type="InterPro" id="IPR002156">
    <property type="entry name" value="RNaseH_domain"/>
</dbReference>
<keyword evidence="4" id="KW-1185">Reference proteome</keyword>
<sequence>MDMLRALDVIESQIDEYHNLPLLFSSLILNVTDLFRELREIRAHKAAKAIDEDPIGPPARIETYPLVKSPKPDVSGSGPEFGGLAHEIASTKPGFCLPKASAVPRTYLSSSRNVSGFTAVNIYSREKSHRETVWACQTVGVLGSTYDMPIIISSDDEDEVELILEGHNCEGEVSEAVRRAEDGLRTRSLKRKHNESSDRADLSSDENSLALLTPRGRTFPGAVYQSRDKRLGLSMEHKQPPGIHPFFTDGSVVGHCAAASVVWKNMAKNKWQGQGFESLHLPADSETTEIFAVAKAFELATEHIKSVMLAAGPAAAAQKCVLVFSDSGAALTRIDKYEMSTGVGAYAKRQKGIGIPRFKDVLDLVMINARTLRVLDTKIELHLVPGHSKVPGNVQADRLANRTASLMANRMARSARFSSTAKKFSHHRRHDNRAAFATQPLEPSQRPEPNQLPEFIPLLEPSQLLESAGPEMS</sequence>
<proteinExistence type="predicted"/>
<dbReference type="Pfam" id="PF00075">
    <property type="entry name" value="RNase_H"/>
    <property type="match status" value="1"/>
</dbReference>
<name>A0A9W9LER2_9EURO</name>
<dbReference type="GO" id="GO:0004523">
    <property type="term" value="F:RNA-DNA hybrid ribonuclease activity"/>
    <property type="evidence" value="ECO:0007669"/>
    <property type="project" value="InterPro"/>
</dbReference>
<dbReference type="AlphaFoldDB" id="A0A9W9LER2"/>
<dbReference type="PROSITE" id="PS50879">
    <property type="entry name" value="RNASE_H_1"/>
    <property type="match status" value="1"/>
</dbReference>
<dbReference type="Proteomes" id="UP001146351">
    <property type="component" value="Unassembled WGS sequence"/>
</dbReference>
<feature type="domain" description="RNase H type-1" evidence="2">
    <location>
        <begin position="240"/>
        <end position="405"/>
    </location>
</feature>
<gene>
    <name evidence="3" type="ORF">N7492_009998</name>
</gene>
<protein>
    <recommendedName>
        <fullName evidence="2">RNase H type-1 domain-containing protein</fullName>
    </recommendedName>
</protein>
<feature type="region of interest" description="Disordered" evidence="1">
    <location>
        <begin position="417"/>
        <end position="473"/>
    </location>
</feature>
<dbReference type="OrthoDB" id="3548481at2759"/>
<reference evidence="3" key="2">
    <citation type="journal article" date="2023" name="IMA Fungus">
        <title>Comparative genomic study of the Penicillium genus elucidates a diverse pangenome and 15 lateral gene transfer events.</title>
        <authorList>
            <person name="Petersen C."/>
            <person name="Sorensen T."/>
            <person name="Nielsen M.R."/>
            <person name="Sondergaard T.E."/>
            <person name="Sorensen J.L."/>
            <person name="Fitzpatrick D.A."/>
            <person name="Frisvad J.C."/>
            <person name="Nielsen K.L."/>
        </authorList>
    </citation>
    <scope>NUCLEOTIDE SEQUENCE</scope>
    <source>
        <strain evidence="3">IBT 21917</strain>
    </source>
</reference>
<evidence type="ECO:0000259" key="2">
    <source>
        <dbReference type="PROSITE" id="PS50879"/>
    </source>
</evidence>
<comment type="caution">
    <text evidence="3">The sequence shown here is derived from an EMBL/GenBank/DDBJ whole genome shotgun (WGS) entry which is preliminary data.</text>
</comment>
<dbReference type="CDD" id="cd09276">
    <property type="entry name" value="Rnase_HI_RT_non_LTR"/>
    <property type="match status" value="1"/>
</dbReference>
<dbReference type="InterPro" id="IPR036397">
    <property type="entry name" value="RNaseH_sf"/>
</dbReference>
<reference evidence="3" key="1">
    <citation type="submission" date="2022-11" db="EMBL/GenBank/DDBJ databases">
        <authorList>
            <person name="Petersen C."/>
        </authorList>
    </citation>
    <scope>NUCLEOTIDE SEQUENCE</scope>
    <source>
        <strain evidence="3">IBT 21917</strain>
    </source>
</reference>
<dbReference type="Gene3D" id="3.30.420.10">
    <property type="entry name" value="Ribonuclease H-like superfamily/Ribonuclease H"/>
    <property type="match status" value="1"/>
</dbReference>
<evidence type="ECO:0000256" key="1">
    <source>
        <dbReference type="SAM" id="MobiDB-lite"/>
    </source>
</evidence>
<accession>A0A9W9LER2</accession>
<dbReference type="GO" id="GO:0003676">
    <property type="term" value="F:nucleic acid binding"/>
    <property type="evidence" value="ECO:0007669"/>
    <property type="project" value="InterPro"/>
</dbReference>
<dbReference type="InterPro" id="IPR012337">
    <property type="entry name" value="RNaseH-like_sf"/>
</dbReference>
<organism evidence="3 4">
    <name type="scientific">Penicillium capsulatum</name>
    <dbReference type="NCBI Taxonomy" id="69766"/>
    <lineage>
        <taxon>Eukaryota</taxon>
        <taxon>Fungi</taxon>
        <taxon>Dikarya</taxon>
        <taxon>Ascomycota</taxon>
        <taxon>Pezizomycotina</taxon>
        <taxon>Eurotiomycetes</taxon>
        <taxon>Eurotiomycetidae</taxon>
        <taxon>Eurotiales</taxon>
        <taxon>Aspergillaceae</taxon>
        <taxon>Penicillium</taxon>
    </lineage>
</organism>
<dbReference type="SUPFAM" id="SSF53098">
    <property type="entry name" value="Ribonuclease H-like"/>
    <property type="match status" value="1"/>
</dbReference>
<evidence type="ECO:0000313" key="3">
    <source>
        <dbReference type="EMBL" id="KAJ5151703.1"/>
    </source>
</evidence>
<evidence type="ECO:0000313" key="4">
    <source>
        <dbReference type="Proteomes" id="UP001146351"/>
    </source>
</evidence>